<dbReference type="Pfam" id="PF25234">
    <property type="entry name" value="Periphilin_C"/>
    <property type="match status" value="1"/>
</dbReference>
<dbReference type="GO" id="GO:0045892">
    <property type="term" value="P:negative regulation of DNA-templated transcription"/>
    <property type="evidence" value="ECO:0007669"/>
    <property type="project" value="InterPro"/>
</dbReference>
<dbReference type="AlphaFoldDB" id="A0A3L8Q9F9"/>
<reference evidence="3 4" key="1">
    <citation type="journal article" date="2018" name="Proc. R. Soc. B">
        <title>A non-coding region near Follistatin controls head colour polymorphism in the Gouldian finch.</title>
        <authorList>
            <person name="Toomey M.B."/>
            <person name="Marques C.I."/>
            <person name="Andrade P."/>
            <person name="Araujo P.M."/>
            <person name="Sabatino S."/>
            <person name="Gazda M.A."/>
            <person name="Afonso S."/>
            <person name="Lopes R.J."/>
            <person name="Corbo J.C."/>
            <person name="Carneiro M."/>
        </authorList>
    </citation>
    <scope>NUCLEOTIDE SEQUENCE [LARGE SCALE GENOMIC DNA]</scope>
    <source>
        <strain evidence="3">Red01</strain>
        <tissue evidence="3">Muscle</tissue>
    </source>
</reference>
<proteinExistence type="predicted"/>
<sequence>PDPAKGELLERSSSGEAELSPHSREQPPPGAGETEAEGAQDGPLQSLQPPQDLRLPPGSAAEPEARPSLASPGARSTPEPSPGPPRSPGAAETNPAVSGQHQLCSVLPTPFPAGIDSRSAAILRRKAEIELSYQQFSLSIAVVATMLLQKEPSMEAALGLALRANLRQCLTHHLQQLEDFIDSLDSDTASL</sequence>
<dbReference type="EMBL" id="QUSF01001675">
    <property type="protein sequence ID" value="RLV63936.1"/>
    <property type="molecule type" value="Genomic_DNA"/>
</dbReference>
<dbReference type="InterPro" id="IPR028851">
    <property type="entry name" value="Pphln1"/>
</dbReference>
<evidence type="ECO:0000259" key="2">
    <source>
        <dbReference type="Pfam" id="PF25234"/>
    </source>
</evidence>
<evidence type="ECO:0000313" key="3">
    <source>
        <dbReference type="EMBL" id="RLV63936.1"/>
    </source>
</evidence>
<feature type="domain" description="Periphilin-1 C-terminal" evidence="2">
    <location>
        <begin position="116"/>
        <end position="186"/>
    </location>
</feature>
<dbReference type="GO" id="GO:0045814">
    <property type="term" value="P:negative regulation of gene expression, epigenetic"/>
    <property type="evidence" value="ECO:0007669"/>
    <property type="project" value="TreeGrafter"/>
</dbReference>
<comment type="caution">
    <text evidence="3">The sequence shown here is derived from an EMBL/GenBank/DDBJ whole genome shotgun (WGS) entry which is preliminary data.</text>
</comment>
<protein>
    <recommendedName>
        <fullName evidence="2">Periphilin-1 C-terminal domain-containing protein</fullName>
    </recommendedName>
</protein>
<name>A0A3L8Q9F9_CHLGU</name>
<dbReference type="OrthoDB" id="9398238at2759"/>
<keyword evidence="4" id="KW-1185">Reference proteome</keyword>
<dbReference type="Proteomes" id="UP000276834">
    <property type="component" value="Unassembled WGS sequence"/>
</dbReference>
<gene>
    <name evidence="3" type="ORF">DV515_00017764</name>
</gene>
<evidence type="ECO:0000313" key="4">
    <source>
        <dbReference type="Proteomes" id="UP000276834"/>
    </source>
</evidence>
<evidence type="ECO:0000256" key="1">
    <source>
        <dbReference type="SAM" id="MobiDB-lite"/>
    </source>
</evidence>
<dbReference type="InterPro" id="IPR057603">
    <property type="entry name" value="Periphilin-1_C"/>
</dbReference>
<accession>A0A3L8Q9F9</accession>
<dbReference type="GO" id="GO:0005654">
    <property type="term" value="C:nucleoplasm"/>
    <property type="evidence" value="ECO:0007669"/>
    <property type="project" value="TreeGrafter"/>
</dbReference>
<dbReference type="GO" id="GO:0097355">
    <property type="term" value="P:protein localization to heterochromatin"/>
    <property type="evidence" value="ECO:0007669"/>
    <property type="project" value="TreeGrafter"/>
</dbReference>
<organism evidence="3 4">
    <name type="scientific">Chloebia gouldiae</name>
    <name type="common">Gouldian finch</name>
    <name type="synonym">Erythrura gouldiae</name>
    <dbReference type="NCBI Taxonomy" id="44316"/>
    <lineage>
        <taxon>Eukaryota</taxon>
        <taxon>Metazoa</taxon>
        <taxon>Chordata</taxon>
        <taxon>Craniata</taxon>
        <taxon>Vertebrata</taxon>
        <taxon>Euteleostomi</taxon>
        <taxon>Archelosauria</taxon>
        <taxon>Archosauria</taxon>
        <taxon>Dinosauria</taxon>
        <taxon>Saurischia</taxon>
        <taxon>Theropoda</taxon>
        <taxon>Coelurosauria</taxon>
        <taxon>Aves</taxon>
        <taxon>Neognathae</taxon>
        <taxon>Neoaves</taxon>
        <taxon>Telluraves</taxon>
        <taxon>Australaves</taxon>
        <taxon>Passeriformes</taxon>
        <taxon>Passeroidea</taxon>
        <taxon>Passeridae</taxon>
        <taxon>Chloebia</taxon>
    </lineage>
</organism>
<dbReference type="PANTHER" id="PTHR15836">
    <property type="entry name" value="PERIPHILIN 1"/>
    <property type="match status" value="1"/>
</dbReference>
<dbReference type="PANTHER" id="PTHR15836:SF4">
    <property type="entry name" value="PERIPHILIN-1"/>
    <property type="match status" value="1"/>
</dbReference>
<feature type="compositionally biased region" description="Basic and acidic residues" evidence="1">
    <location>
        <begin position="1"/>
        <end position="10"/>
    </location>
</feature>
<feature type="non-terminal residue" evidence="3">
    <location>
        <position position="1"/>
    </location>
</feature>
<feature type="region of interest" description="Disordered" evidence="1">
    <location>
        <begin position="1"/>
        <end position="100"/>
    </location>
</feature>